<dbReference type="EMBL" id="CP163444">
    <property type="protein sequence ID" value="XDQ73489.1"/>
    <property type="molecule type" value="Genomic_DNA"/>
</dbReference>
<dbReference type="InterPro" id="IPR001466">
    <property type="entry name" value="Beta-lactam-related"/>
</dbReference>
<proteinExistence type="predicted"/>
<evidence type="ECO:0000259" key="1">
    <source>
        <dbReference type="Pfam" id="PF00144"/>
    </source>
</evidence>
<keyword evidence="2" id="KW-0378">Hydrolase</keyword>
<dbReference type="PANTHER" id="PTHR43319">
    <property type="entry name" value="BETA-LACTAMASE-RELATED"/>
    <property type="match status" value="1"/>
</dbReference>
<dbReference type="RefSeq" id="WP_369146061.1">
    <property type="nucleotide sequence ID" value="NZ_CP163444.1"/>
</dbReference>
<dbReference type="Pfam" id="PF00144">
    <property type="entry name" value="Beta-lactamase"/>
    <property type="match status" value="1"/>
</dbReference>
<dbReference type="SUPFAM" id="SSF56601">
    <property type="entry name" value="beta-lactamase/transpeptidase-like"/>
    <property type="match status" value="1"/>
</dbReference>
<reference evidence="2" key="1">
    <citation type="submission" date="2024-07" db="EMBL/GenBank/DDBJ databases">
        <authorList>
            <person name="Yu S.T."/>
        </authorList>
    </citation>
    <scope>NUCLEOTIDE SEQUENCE</scope>
    <source>
        <strain evidence="2">R44</strain>
    </source>
</reference>
<dbReference type="Gene3D" id="3.40.710.10">
    <property type="entry name" value="DD-peptidase/beta-lactamase superfamily"/>
    <property type="match status" value="1"/>
</dbReference>
<dbReference type="GO" id="GO:0016787">
    <property type="term" value="F:hydrolase activity"/>
    <property type="evidence" value="ECO:0007669"/>
    <property type="project" value="UniProtKB-KW"/>
</dbReference>
<dbReference type="AlphaFoldDB" id="A0AB39T7P0"/>
<feature type="domain" description="Beta-lactamase-related" evidence="1">
    <location>
        <begin position="9"/>
        <end position="353"/>
    </location>
</feature>
<gene>
    <name evidence="2" type="ORF">AB5J54_24570</name>
</gene>
<sequence>MADVQARVEDVVRRLVDSGRESAVQVAAYRHGELIVDAYAGEGVDAASLLHSFSTGKGVTATLVHVLVARGLLDYDTPLSALWPEFGAHGKDRATVRDALTHRTGVPQLPPAITPEELCDWDHMCALIAAQEPLWEPGAATGYHGWTFGWVLGETVRRATGLPVAEALRTYVTEPLGIADSLFYGTPDAHADRVVPLVAGSWEEKLAAIPEDAPFLLAVPNPGVWPCARLANRPDYLRADAPAAATLTAHAAARMYAALIGEVDGVRLVPAERLPLLYELRTREPDRILGAPVPKGLGYFLGLPETGGEPTAFGHNGSGGSIAFADPGRELSFAFTRSRLSASADDTHAQDLAALIRGAVAG</sequence>
<organism evidence="2">
    <name type="scientific">Streptomyces sp. R44</name>
    <dbReference type="NCBI Taxonomy" id="3238633"/>
    <lineage>
        <taxon>Bacteria</taxon>
        <taxon>Bacillati</taxon>
        <taxon>Actinomycetota</taxon>
        <taxon>Actinomycetes</taxon>
        <taxon>Kitasatosporales</taxon>
        <taxon>Streptomycetaceae</taxon>
        <taxon>Streptomyces</taxon>
    </lineage>
</organism>
<evidence type="ECO:0000313" key="2">
    <source>
        <dbReference type="EMBL" id="XDQ73489.1"/>
    </source>
</evidence>
<name>A0AB39T7P0_9ACTN</name>
<dbReference type="PANTHER" id="PTHR43319:SF3">
    <property type="entry name" value="BETA-LACTAMASE-RELATED DOMAIN-CONTAINING PROTEIN"/>
    <property type="match status" value="1"/>
</dbReference>
<dbReference type="InterPro" id="IPR052907">
    <property type="entry name" value="Beta-lactamase/esterase"/>
</dbReference>
<accession>A0AB39T7P0</accession>
<protein>
    <submittedName>
        <fullName evidence="2">Serine hydrolase domain-containing protein</fullName>
    </submittedName>
</protein>
<dbReference type="InterPro" id="IPR012338">
    <property type="entry name" value="Beta-lactam/transpept-like"/>
</dbReference>